<name>A0A438HBS8_VITVI</name>
<dbReference type="AlphaFoldDB" id="A0A438HBS8"/>
<feature type="compositionally biased region" description="Polar residues" evidence="1">
    <location>
        <begin position="547"/>
        <end position="565"/>
    </location>
</feature>
<sequence length="565" mass="63480">MQSREGPRSPLGDSQEGIEGLVPSHQHCVGGPRSVEKAQTHWNVREYVKEFSSLMLDIKNMSEEDKLFNFMSGLQGWAQKELWRQGVRDLPAAMVAADCWWTTRWVVPSPLRRDPRGKQWRRPLSSCSRPLGWLDVSSAMALIELETAPKGRNSQPCDCKRQGRLTRRLLQDGEWCASEGFSGTVVPLTISWPLEKQPGWDLNWRRTPVGSRQSTAKPKRSKGLPLKGQGALIPHLGGLVVLEEKQPCFVKALRTKDGALIEIKEGQSMEVPNSVVKILKEFKDVMPAELPKEVAGVTEATEGVAGCRSDLALQSPIWCTSAVPKETGWLTPHVCGLQSPQQGDHQEQVRIAAGDEGKTTCVTRYGSYEFLALCEAEKCEFAQEEITFLGHKISAGLIRMDKGKVQAIMEWTVPTKVTELRSFLGLANYYRRFIKGYSKRVSPLTDPLKKDNSWDWSMQCQMAFEGLKEAISTEPVLRLQNWTYPLKSKQMPLIEPWVESWCRKGTLWLVETLLVGSIFTVVTDNVANTFFKTQKKLSPRQRDGRSSWPTSNSSGYIDQQGINCG</sequence>
<dbReference type="InterPro" id="IPR051320">
    <property type="entry name" value="Viral_Replic_Matur_Polypro"/>
</dbReference>
<dbReference type="SUPFAM" id="SSF56672">
    <property type="entry name" value="DNA/RNA polymerases"/>
    <property type="match status" value="1"/>
</dbReference>
<feature type="region of interest" description="Disordered" evidence="1">
    <location>
        <begin position="538"/>
        <end position="565"/>
    </location>
</feature>
<accession>A0A438HBS8</accession>
<proteinExistence type="predicted"/>
<dbReference type="Proteomes" id="UP000288805">
    <property type="component" value="Unassembled WGS sequence"/>
</dbReference>
<dbReference type="EMBL" id="QGNW01000246">
    <property type="protein sequence ID" value="RVW81922.1"/>
    <property type="molecule type" value="Genomic_DNA"/>
</dbReference>
<feature type="region of interest" description="Disordered" evidence="1">
    <location>
        <begin position="1"/>
        <end position="32"/>
    </location>
</feature>
<evidence type="ECO:0000256" key="1">
    <source>
        <dbReference type="SAM" id="MobiDB-lite"/>
    </source>
</evidence>
<dbReference type="InterPro" id="IPR043128">
    <property type="entry name" value="Rev_trsase/Diguanyl_cyclase"/>
</dbReference>
<reference evidence="2 3" key="1">
    <citation type="journal article" date="2018" name="PLoS Genet.">
        <title>Population sequencing reveals clonal diversity and ancestral inbreeding in the grapevine cultivar Chardonnay.</title>
        <authorList>
            <person name="Roach M.J."/>
            <person name="Johnson D.L."/>
            <person name="Bohlmann J."/>
            <person name="van Vuuren H.J."/>
            <person name="Jones S.J."/>
            <person name="Pretorius I.S."/>
            <person name="Schmidt S.A."/>
            <person name="Borneman A.R."/>
        </authorList>
    </citation>
    <scope>NUCLEOTIDE SEQUENCE [LARGE SCALE GENOMIC DNA]</scope>
    <source>
        <strain evidence="3">cv. Chardonnay</strain>
        <tissue evidence="2">Leaf</tissue>
    </source>
</reference>
<evidence type="ECO:0000313" key="2">
    <source>
        <dbReference type="EMBL" id="RVW81922.1"/>
    </source>
</evidence>
<dbReference type="InterPro" id="IPR043502">
    <property type="entry name" value="DNA/RNA_pol_sf"/>
</dbReference>
<dbReference type="Gene3D" id="3.30.70.270">
    <property type="match status" value="1"/>
</dbReference>
<organism evidence="2 3">
    <name type="scientific">Vitis vinifera</name>
    <name type="common">Grape</name>
    <dbReference type="NCBI Taxonomy" id="29760"/>
    <lineage>
        <taxon>Eukaryota</taxon>
        <taxon>Viridiplantae</taxon>
        <taxon>Streptophyta</taxon>
        <taxon>Embryophyta</taxon>
        <taxon>Tracheophyta</taxon>
        <taxon>Spermatophyta</taxon>
        <taxon>Magnoliopsida</taxon>
        <taxon>eudicotyledons</taxon>
        <taxon>Gunneridae</taxon>
        <taxon>Pentapetalae</taxon>
        <taxon>rosids</taxon>
        <taxon>Vitales</taxon>
        <taxon>Vitaceae</taxon>
        <taxon>Viteae</taxon>
        <taxon>Vitis</taxon>
    </lineage>
</organism>
<dbReference type="PANTHER" id="PTHR33064">
    <property type="entry name" value="POL PROTEIN"/>
    <property type="match status" value="1"/>
</dbReference>
<evidence type="ECO:0000313" key="3">
    <source>
        <dbReference type="Proteomes" id="UP000288805"/>
    </source>
</evidence>
<comment type="caution">
    <text evidence="2">The sequence shown here is derived from an EMBL/GenBank/DDBJ whole genome shotgun (WGS) entry which is preliminary data.</text>
</comment>
<dbReference type="FunFam" id="3.30.70.270:FF:000063">
    <property type="entry name" value="Zinc knuckle domaincontaining protein"/>
    <property type="match status" value="1"/>
</dbReference>
<dbReference type="PANTHER" id="PTHR33064:SF37">
    <property type="entry name" value="RIBONUCLEASE H"/>
    <property type="match status" value="1"/>
</dbReference>
<gene>
    <name evidence="2" type="primary">AtMg00860_13</name>
    <name evidence="2" type="ORF">CK203_033307</name>
</gene>
<protein>
    <submittedName>
        <fullName evidence="2">Putative mitochondrial protein</fullName>
    </submittedName>
</protein>